<dbReference type="STRING" id="207949.RED65_10554"/>
<reference evidence="1 2" key="1">
    <citation type="submission" date="2006-03" db="EMBL/GenBank/DDBJ databases">
        <authorList>
            <person name="Pinhassi J."/>
            <person name="Pedros-Alio C."/>
            <person name="Ferriera S."/>
            <person name="Johnson J."/>
            <person name="Kravitz S."/>
            <person name="Halpern A."/>
            <person name="Remington K."/>
            <person name="Beeson K."/>
            <person name="Tran B."/>
            <person name="Rogers Y.-H."/>
            <person name="Friedman R."/>
            <person name="Venter J.C."/>
        </authorList>
    </citation>
    <scope>NUCLEOTIDE SEQUENCE [LARGE SCALE GENOMIC DNA]</scope>
    <source>
        <strain evidence="1 2">RED65</strain>
    </source>
</reference>
<evidence type="ECO:0000313" key="1">
    <source>
        <dbReference type="EMBL" id="EAT13827.1"/>
    </source>
</evidence>
<sequence length="213" mass="24748">MANQTNQYNFDSWAEFLTINMAENIRRCERSQEKLKKLHIELDPHDYKPTRFKAILDSDIVATHTNTSADSEDGYSTIKNFYHCPTALADQETSAKIGRDFIDAAQKQDSAFFDDAWLLTMDGCIPHLLTQFALRSMSKMMAEQLRFVGVDINDDFYVQFHVNDNTVSLTYDELVLALKRQMGFYLTNLKVKKMACEICFRHKENKVWFMSLP</sequence>
<accession>Q1N5W5</accession>
<dbReference type="RefSeq" id="WP_007017248.1">
    <property type="nucleotide sequence ID" value="NZ_CH724113.1"/>
</dbReference>
<comment type="caution">
    <text evidence="1">The sequence shown here is derived from an EMBL/GenBank/DDBJ whole genome shotgun (WGS) entry which is preliminary data.</text>
</comment>
<gene>
    <name evidence="1" type="ORF">RED65_10554</name>
</gene>
<dbReference type="EMBL" id="AAQH01000001">
    <property type="protein sequence ID" value="EAT13827.1"/>
    <property type="molecule type" value="Genomic_DNA"/>
</dbReference>
<protein>
    <submittedName>
        <fullName evidence="1">Uncharacterized protein</fullName>
    </submittedName>
</protein>
<evidence type="ECO:0000313" key="2">
    <source>
        <dbReference type="Proteomes" id="UP000004263"/>
    </source>
</evidence>
<keyword evidence="2" id="KW-1185">Reference proteome</keyword>
<dbReference type="AlphaFoldDB" id="Q1N5W5"/>
<name>Q1N5W5_9GAMM</name>
<proteinExistence type="predicted"/>
<organism evidence="1 2">
    <name type="scientific">Bermanella marisrubri</name>
    <dbReference type="NCBI Taxonomy" id="207949"/>
    <lineage>
        <taxon>Bacteria</taxon>
        <taxon>Pseudomonadati</taxon>
        <taxon>Pseudomonadota</taxon>
        <taxon>Gammaproteobacteria</taxon>
        <taxon>Oceanospirillales</taxon>
        <taxon>Oceanospirillaceae</taxon>
        <taxon>Bermanella</taxon>
    </lineage>
</organism>
<dbReference type="Proteomes" id="UP000004263">
    <property type="component" value="Unassembled WGS sequence"/>
</dbReference>
<dbReference type="HOGENOM" id="CLU_1292333_0_0_6"/>